<dbReference type="RefSeq" id="WP_092640875.1">
    <property type="nucleotide sequence ID" value="NZ_FNID01000021.1"/>
</dbReference>
<accession>A0A1H0C0P3</accession>
<dbReference type="STRING" id="258515.SAMN05192585_12131"/>
<dbReference type="AlphaFoldDB" id="A0A1H0C0P3"/>
<evidence type="ECO:0000313" key="2">
    <source>
        <dbReference type="Proteomes" id="UP000199182"/>
    </source>
</evidence>
<reference evidence="1 2" key="1">
    <citation type="submission" date="2016-10" db="EMBL/GenBank/DDBJ databases">
        <authorList>
            <person name="de Groot N.N."/>
        </authorList>
    </citation>
    <scope>NUCLEOTIDE SEQUENCE [LARGE SCALE GENOMIC DNA]</scope>
    <source>
        <strain evidence="1 2">CGMCC 1.5012</strain>
    </source>
</reference>
<evidence type="ECO:0000313" key="1">
    <source>
        <dbReference type="EMBL" id="SDN51417.1"/>
    </source>
</evidence>
<proteinExistence type="predicted"/>
<dbReference type="Proteomes" id="UP000199182">
    <property type="component" value="Unassembled WGS sequence"/>
</dbReference>
<protein>
    <submittedName>
        <fullName evidence="1">Uncharacterized protein</fullName>
    </submittedName>
</protein>
<name>A0A1H0C0P3_9FIRM</name>
<organism evidence="1 2">
    <name type="scientific">Acetanaerobacterium elongatum</name>
    <dbReference type="NCBI Taxonomy" id="258515"/>
    <lineage>
        <taxon>Bacteria</taxon>
        <taxon>Bacillati</taxon>
        <taxon>Bacillota</taxon>
        <taxon>Clostridia</taxon>
        <taxon>Eubacteriales</taxon>
        <taxon>Oscillospiraceae</taxon>
        <taxon>Acetanaerobacterium</taxon>
    </lineage>
</organism>
<dbReference type="EMBL" id="FNID01000021">
    <property type="protein sequence ID" value="SDN51417.1"/>
    <property type="molecule type" value="Genomic_DNA"/>
</dbReference>
<gene>
    <name evidence="1" type="ORF">SAMN05192585_12131</name>
</gene>
<keyword evidence="2" id="KW-1185">Reference proteome</keyword>
<sequence>MNDKVNYLHGYRVTYTYGDKDLGDILKRLVLSDLDDEIKGEYNNQTITLRGDKNGKKKQV</sequence>